<dbReference type="SUPFAM" id="SSF109604">
    <property type="entry name" value="HD-domain/PDEase-like"/>
    <property type="match status" value="1"/>
</dbReference>
<dbReference type="PANTHER" id="PTHR43155">
    <property type="entry name" value="CYCLIC DI-GMP PHOSPHODIESTERASE PA4108-RELATED"/>
    <property type="match status" value="1"/>
</dbReference>
<protein>
    <submittedName>
        <fullName evidence="3">HD-GYP domain-containing protein</fullName>
    </submittedName>
</protein>
<sequence length="419" mass="45799">MLKKIKSTQLRQGMFVHELCASWMSSPFWQKSFPIDSIAVVNKIKEAGIREAWIDTDKGIDVLPENPQSEAQQEIQSLAEPSESPTVPDSNEPRVSYSDVQSVSMDAEIGRAAKIVDKSKGAVFSMFSEARMGKAIEAEQAMPLVEEIALSVMRNPGALIGLARLKTADDYTYMHSVAVCALMIALARQLRLSDDEAREAGLAGLLHDIGKMAVPPGILNKPGRLTDEEFVSIKEHPSAGHAMLLESKGVGQIALDVCLHHHEKVDGSGYPKGLKGDQISLYAKMGAVCDVYDAITSNRPYKVGWCPAESLKKMSEWSRGHFDEAVFQAFVRSIGIYPVGTLVKMQSGRLGVVVEQQVGKSLLLPKVRVFFSTKSMTYISPALLDLAAAGMQDKIVSREDASTWGLKDIDRYWLGDAVG</sequence>
<dbReference type="NCBIfam" id="TIGR00277">
    <property type="entry name" value="HDIG"/>
    <property type="match status" value="1"/>
</dbReference>
<feature type="region of interest" description="Disordered" evidence="1">
    <location>
        <begin position="60"/>
        <end position="96"/>
    </location>
</feature>
<evidence type="ECO:0000313" key="4">
    <source>
        <dbReference type="Proteomes" id="UP000624279"/>
    </source>
</evidence>
<accession>A0ABR6Y7Y3</accession>
<reference evidence="3 4" key="1">
    <citation type="submission" date="2020-08" db="EMBL/GenBank/DDBJ databases">
        <title>Novel species isolated from subtropical streams in China.</title>
        <authorList>
            <person name="Lu H."/>
        </authorList>
    </citation>
    <scope>NUCLEOTIDE SEQUENCE [LARGE SCALE GENOMIC DNA]</scope>
    <source>
        <strain evidence="3 4">LX15W</strain>
    </source>
</reference>
<dbReference type="PROSITE" id="PS51832">
    <property type="entry name" value="HD_GYP"/>
    <property type="match status" value="1"/>
</dbReference>
<gene>
    <name evidence="3" type="ORF">H8K55_01555</name>
</gene>
<dbReference type="Pfam" id="PF11871">
    <property type="entry name" value="DUF3391"/>
    <property type="match status" value="1"/>
</dbReference>
<feature type="compositionally biased region" description="Polar residues" evidence="1">
    <location>
        <begin position="66"/>
        <end position="76"/>
    </location>
</feature>
<dbReference type="EMBL" id="JACOGA010000001">
    <property type="protein sequence ID" value="MBC3872259.1"/>
    <property type="molecule type" value="Genomic_DNA"/>
</dbReference>
<comment type="caution">
    <text evidence="3">The sequence shown here is derived from an EMBL/GenBank/DDBJ whole genome shotgun (WGS) entry which is preliminary data.</text>
</comment>
<dbReference type="RefSeq" id="WP_186940252.1">
    <property type="nucleotide sequence ID" value="NZ_JACOGA010000001.1"/>
</dbReference>
<evidence type="ECO:0000256" key="1">
    <source>
        <dbReference type="SAM" id="MobiDB-lite"/>
    </source>
</evidence>
<evidence type="ECO:0000259" key="2">
    <source>
        <dbReference type="PROSITE" id="PS51832"/>
    </source>
</evidence>
<feature type="domain" description="HD-GYP" evidence="2">
    <location>
        <begin position="150"/>
        <end position="346"/>
    </location>
</feature>
<dbReference type="InterPro" id="IPR021812">
    <property type="entry name" value="DUF3391"/>
</dbReference>
<name>A0ABR6Y7Y3_9BURK</name>
<keyword evidence="4" id="KW-1185">Reference proteome</keyword>
<evidence type="ECO:0000313" key="3">
    <source>
        <dbReference type="EMBL" id="MBC3872259.1"/>
    </source>
</evidence>
<dbReference type="InterPro" id="IPR003607">
    <property type="entry name" value="HD/PDEase_dom"/>
</dbReference>
<dbReference type="Proteomes" id="UP000624279">
    <property type="component" value="Unassembled WGS sequence"/>
</dbReference>
<dbReference type="InterPro" id="IPR037522">
    <property type="entry name" value="HD_GYP_dom"/>
</dbReference>
<dbReference type="InterPro" id="IPR006675">
    <property type="entry name" value="HDIG_dom"/>
</dbReference>
<dbReference type="Gene3D" id="1.10.3210.10">
    <property type="entry name" value="Hypothetical protein af1432"/>
    <property type="match status" value="1"/>
</dbReference>
<dbReference type="SMART" id="SM00471">
    <property type="entry name" value="HDc"/>
    <property type="match status" value="1"/>
</dbReference>
<organism evidence="3 4">
    <name type="scientific">Undibacterium flavidum</name>
    <dbReference type="NCBI Taxonomy" id="2762297"/>
    <lineage>
        <taxon>Bacteria</taxon>
        <taxon>Pseudomonadati</taxon>
        <taxon>Pseudomonadota</taxon>
        <taxon>Betaproteobacteria</taxon>
        <taxon>Burkholderiales</taxon>
        <taxon>Oxalobacteraceae</taxon>
        <taxon>Undibacterium</taxon>
    </lineage>
</organism>
<dbReference type="Pfam" id="PF13487">
    <property type="entry name" value="HD_5"/>
    <property type="match status" value="1"/>
</dbReference>
<proteinExistence type="predicted"/>
<dbReference type="PANTHER" id="PTHR43155:SF2">
    <property type="entry name" value="CYCLIC DI-GMP PHOSPHODIESTERASE PA4108"/>
    <property type="match status" value="1"/>
</dbReference>
<dbReference type="CDD" id="cd00077">
    <property type="entry name" value="HDc"/>
    <property type="match status" value="1"/>
</dbReference>